<evidence type="ECO:0000313" key="4">
    <source>
        <dbReference type="Proteomes" id="UP000694567"/>
    </source>
</evidence>
<name>A0A8C0FMJ3_BUBBB</name>
<dbReference type="Proteomes" id="UP000694567">
    <property type="component" value="Unplaced"/>
</dbReference>
<dbReference type="Ensembl" id="ENSBOBT00000022221.1">
    <property type="protein sequence ID" value="ENSBOBP00000021732.1"/>
    <property type="gene ID" value="ENSBOBG00000013168.1"/>
</dbReference>
<dbReference type="AlphaFoldDB" id="A0A8C0FMJ3"/>
<dbReference type="InterPro" id="IPR050216">
    <property type="entry name" value="LRR_domain-containing"/>
</dbReference>
<accession>A0A8C0FMJ3</accession>
<keyword evidence="4" id="KW-1185">Reference proteome</keyword>
<dbReference type="Pfam" id="PF13855">
    <property type="entry name" value="LRR_8"/>
    <property type="match status" value="1"/>
</dbReference>
<evidence type="ECO:0000313" key="3">
    <source>
        <dbReference type="Ensembl" id="ENSBOBP00000021732.1"/>
    </source>
</evidence>
<protein>
    <submittedName>
        <fullName evidence="3">Uncharacterized protein</fullName>
    </submittedName>
</protein>
<dbReference type="InterPro" id="IPR001611">
    <property type="entry name" value="Leu-rich_rpt"/>
</dbReference>
<evidence type="ECO:0000256" key="1">
    <source>
        <dbReference type="ARBA" id="ARBA00022614"/>
    </source>
</evidence>
<dbReference type="SMART" id="SM00369">
    <property type="entry name" value="LRR_TYP"/>
    <property type="match status" value="7"/>
</dbReference>
<evidence type="ECO:0000256" key="2">
    <source>
        <dbReference type="ARBA" id="ARBA00022737"/>
    </source>
</evidence>
<dbReference type="PANTHER" id="PTHR48051:SF1">
    <property type="entry name" value="RAS SUPPRESSOR PROTEIN 1"/>
    <property type="match status" value="1"/>
</dbReference>
<dbReference type="Gene3D" id="3.80.10.10">
    <property type="entry name" value="Ribonuclease Inhibitor"/>
    <property type="match status" value="4"/>
</dbReference>
<keyword evidence="1" id="KW-0433">Leucine-rich repeat</keyword>
<dbReference type="GO" id="GO:0005737">
    <property type="term" value="C:cytoplasm"/>
    <property type="evidence" value="ECO:0007669"/>
    <property type="project" value="TreeGrafter"/>
</dbReference>
<reference evidence="3" key="1">
    <citation type="submission" date="2025-08" db="UniProtKB">
        <authorList>
            <consortium name="Ensembl"/>
        </authorList>
    </citation>
    <scope>IDENTIFICATION</scope>
</reference>
<dbReference type="PANTHER" id="PTHR48051">
    <property type="match status" value="1"/>
</dbReference>
<sequence length="608" mass="67745">DTSSVAGEQKFNIVNQSLKQEEHANTALENCGTSTKLSSVCCLRQVGLFYEMSRNKSHISDIYETFTLRLNDIGSMPLLAFENQNLKYLLLHNNHIKTLHSNTGNLTNLEILLLERNRLTLLPPEISILHKLMVLNVKLSKILNIKELFLNHCNTDEFPFALESPETLELAGNKIKTLLDTIVDMKNLKVLNIDSTQISVFSRVLCYLPHLVELKHMLEFDSGLPKDIKDNNNLIFLPVQIFWLTKFWFLNLAKIYSKFPNALCALFDLKPLNLSANSISEIIPGISDIKDLGHLEIKKNKLSSSSACLCSPTKSVYLDVSENEITSMPAVVSQMKALQVLLLHRNKLDSFPEEFCSLKCLKTLDISNNQIKSIPFQIRNLEAIKYLNVPNTQFGSFPFEICHLSSLETSTVCYLVEELSKLVCLRELHVSQNALKEIPNSIGELEYLVHLIANNNIGQLPKSITSLRNLQQLDLSGEYQAFNPLVKSPITTARAGQRPVVYKTDPFLLQRTCVCALSCLSNIAGVIQPVTACNLVWITTGGLSCVDSLVWVIQNGIAHMGYHGWAIPCGFSGMGYPGWVILAWVLPGGLSWCGLSGVSQLPGVGYPG</sequence>
<reference evidence="3" key="2">
    <citation type="submission" date="2025-09" db="UniProtKB">
        <authorList>
            <consortium name="Ensembl"/>
        </authorList>
    </citation>
    <scope>IDENTIFICATION</scope>
</reference>
<dbReference type="SUPFAM" id="SSF52058">
    <property type="entry name" value="L domain-like"/>
    <property type="match status" value="2"/>
</dbReference>
<proteinExistence type="predicted"/>
<dbReference type="PROSITE" id="PS51450">
    <property type="entry name" value="LRR"/>
    <property type="match status" value="2"/>
</dbReference>
<dbReference type="InterPro" id="IPR003591">
    <property type="entry name" value="Leu-rich_rpt_typical-subtyp"/>
</dbReference>
<organism evidence="3 4">
    <name type="scientific">Bubo bubo</name>
    <name type="common">Eurasian eagle-owl</name>
    <name type="synonym">Strix bubo</name>
    <dbReference type="NCBI Taxonomy" id="30461"/>
    <lineage>
        <taxon>Eukaryota</taxon>
        <taxon>Metazoa</taxon>
        <taxon>Chordata</taxon>
        <taxon>Craniata</taxon>
        <taxon>Vertebrata</taxon>
        <taxon>Euteleostomi</taxon>
        <taxon>Archelosauria</taxon>
        <taxon>Archosauria</taxon>
        <taxon>Dinosauria</taxon>
        <taxon>Saurischia</taxon>
        <taxon>Theropoda</taxon>
        <taxon>Coelurosauria</taxon>
        <taxon>Aves</taxon>
        <taxon>Neognathae</taxon>
        <taxon>Neoaves</taxon>
        <taxon>Telluraves</taxon>
        <taxon>Strigiformes</taxon>
        <taxon>Strigidae</taxon>
        <taxon>Bubo</taxon>
    </lineage>
</organism>
<keyword evidence="2" id="KW-0677">Repeat</keyword>
<dbReference type="InterPro" id="IPR032675">
    <property type="entry name" value="LRR_dom_sf"/>
</dbReference>